<dbReference type="EMBL" id="AWSO01003055">
    <property type="protein sequence ID" value="ESK80738.1"/>
    <property type="molecule type" value="Genomic_DNA"/>
</dbReference>
<keyword evidence="1" id="KW-0511">Multifunctional enzyme</keyword>
<dbReference type="HOGENOM" id="CLU_000384_33_2_1"/>
<comment type="caution">
    <text evidence="3">The sequence shown here is derived from an EMBL/GenBank/DDBJ whole genome shotgun (WGS) entry which is preliminary data.</text>
</comment>
<dbReference type="InterPro" id="IPR043128">
    <property type="entry name" value="Rev_trsase/Diguanyl_cyclase"/>
</dbReference>
<dbReference type="CDD" id="cd09274">
    <property type="entry name" value="RNase_HI_RT_Ty3"/>
    <property type="match status" value="1"/>
</dbReference>
<accession>V2W1R4</accession>
<dbReference type="PANTHER" id="PTHR37984">
    <property type="entry name" value="PROTEIN CBG26694"/>
    <property type="match status" value="1"/>
</dbReference>
<dbReference type="GO" id="GO:0003824">
    <property type="term" value="F:catalytic activity"/>
    <property type="evidence" value="ECO:0007669"/>
    <property type="project" value="UniProtKB-KW"/>
</dbReference>
<organism evidence="3 4">
    <name type="scientific">Moniliophthora roreri (strain MCA 2997)</name>
    <name type="common">Cocoa frosty pod rot fungus</name>
    <name type="synonym">Crinipellis roreri</name>
    <dbReference type="NCBI Taxonomy" id="1381753"/>
    <lineage>
        <taxon>Eukaryota</taxon>
        <taxon>Fungi</taxon>
        <taxon>Dikarya</taxon>
        <taxon>Basidiomycota</taxon>
        <taxon>Agaricomycotina</taxon>
        <taxon>Agaricomycetes</taxon>
        <taxon>Agaricomycetidae</taxon>
        <taxon>Agaricales</taxon>
        <taxon>Marasmiineae</taxon>
        <taxon>Marasmiaceae</taxon>
        <taxon>Moniliophthora</taxon>
    </lineage>
</organism>
<dbReference type="PANTHER" id="PTHR37984:SF5">
    <property type="entry name" value="PROTEIN NYNRIN-LIKE"/>
    <property type="match status" value="1"/>
</dbReference>
<dbReference type="InterPro" id="IPR050951">
    <property type="entry name" value="Retrovirus_Pol_polyprotein"/>
</dbReference>
<keyword evidence="4" id="KW-1185">Reference proteome</keyword>
<dbReference type="Gene3D" id="3.30.70.270">
    <property type="match status" value="1"/>
</dbReference>
<dbReference type="KEGG" id="mrr:Moror_2966"/>
<evidence type="ECO:0000313" key="4">
    <source>
        <dbReference type="Proteomes" id="UP000017559"/>
    </source>
</evidence>
<evidence type="ECO:0000313" key="3">
    <source>
        <dbReference type="EMBL" id="ESK80738.1"/>
    </source>
</evidence>
<evidence type="ECO:0000256" key="1">
    <source>
        <dbReference type="ARBA" id="ARBA00023268"/>
    </source>
</evidence>
<dbReference type="InterPro" id="IPR041577">
    <property type="entry name" value="RT_RNaseH_2"/>
</dbReference>
<dbReference type="FunFam" id="3.30.70.270:FF:000020">
    <property type="entry name" value="Transposon Tf2-6 polyprotein-like Protein"/>
    <property type="match status" value="1"/>
</dbReference>
<evidence type="ECO:0000259" key="2">
    <source>
        <dbReference type="Pfam" id="PF17919"/>
    </source>
</evidence>
<sequence>MDPIKLAGIHNWPAPEMLKGVQSFTGFANFYRKFISRYAEIAKPLYDLTKKGVPFSWTTECQKAFTMLKGKFLEEPLLLISDSSKPFVIESDASKWASGAVLQQKEDDGEWHPCGFISHAFDAMERNYKIYDQELFAIIRALETWRHYIQGSGHPKLNRRQVRWSLFLSLFNLKLVHVPRTQMVQSDTLSRRSDYILTINTDNKDIVMLPEVLFINIVDLDLQQKLKDALGADNFHWSTLESLLDQGVPPIKSSLSDWKIDDNILFYREKVYVPNDVTLQ</sequence>
<proteinExistence type="predicted"/>
<dbReference type="InterPro" id="IPR043502">
    <property type="entry name" value="DNA/RNA_pol_sf"/>
</dbReference>
<protein>
    <submittedName>
        <fullName evidence="3">Pro-pol protein</fullName>
    </submittedName>
</protein>
<dbReference type="AlphaFoldDB" id="V2W1R4"/>
<dbReference type="Gene3D" id="3.10.20.370">
    <property type="match status" value="1"/>
</dbReference>
<name>V2W1R4_MONRO</name>
<gene>
    <name evidence="3" type="ORF">Moror_2966</name>
</gene>
<reference evidence="3 4" key="1">
    <citation type="journal article" date="2014" name="BMC Genomics">
        <title>Genome and secretome analysis of the hemibiotrophic fungal pathogen, Moniliophthora roreri, which causes frosty pod rot disease of cacao: mechanisms of the biotrophic and necrotrophic phases.</title>
        <authorList>
            <person name="Meinhardt L.W."/>
            <person name="Costa G.G.L."/>
            <person name="Thomazella D.P.T."/>
            <person name="Teixeira P.J.P.L."/>
            <person name="Carazzolle M.F."/>
            <person name="Schuster S.C."/>
            <person name="Carlson J.E."/>
            <person name="Guiltinan M.J."/>
            <person name="Mieczkowski P."/>
            <person name="Farmer A."/>
            <person name="Ramaraj T."/>
            <person name="Crozier J."/>
            <person name="Davis R.E."/>
            <person name="Shao J."/>
            <person name="Melnick R.L."/>
            <person name="Pereira G.A.G."/>
            <person name="Bailey B.A."/>
        </authorList>
    </citation>
    <scope>NUCLEOTIDE SEQUENCE [LARGE SCALE GENOMIC DNA]</scope>
    <source>
        <strain evidence="3 4">MCA 2997</strain>
    </source>
</reference>
<dbReference type="Proteomes" id="UP000017559">
    <property type="component" value="Unassembled WGS sequence"/>
</dbReference>
<feature type="domain" description="Reverse transcriptase/retrotransposon-derived protein RNase H-like" evidence="2">
    <location>
        <begin position="57"/>
        <end position="152"/>
    </location>
</feature>
<dbReference type="Pfam" id="PF17919">
    <property type="entry name" value="RT_RNaseH_2"/>
    <property type="match status" value="1"/>
</dbReference>
<dbReference type="OrthoDB" id="5593162at2759"/>
<dbReference type="SUPFAM" id="SSF56672">
    <property type="entry name" value="DNA/RNA polymerases"/>
    <property type="match status" value="1"/>
</dbReference>